<dbReference type="AlphaFoldDB" id="A0A0E9PV15"/>
<proteinExistence type="predicted"/>
<feature type="transmembrane region" description="Helical" evidence="1">
    <location>
        <begin position="6"/>
        <end position="25"/>
    </location>
</feature>
<organism evidence="2">
    <name type="scientific">Anguilla anguilla</name>
    <name type="common">European freshwater eel</name>
    <name type="synonym">Muraena anguilla</name>
    <dbReference type="NCBI Taxonomy" id="7936"/>
    <lineage>
        <taxon>Eukaryota</taxon>
        <taxon>Metazoa</taxon>
        <taxon>Chordata</taxon>
        <taxon>Craniata</taxon>
        <taxon>Vertebrata</taxon>
        <taxon>Euteleostomi</taxon>
        <taxon>Actinopterygii</taxon>
        <taxon>Neopterygii</taxon>
        <taxon>Teleostei</taxon>
        <taxon>Anguilliformes</taxon>
        <taxon>Anguillidae</taxon>
        <taxon>Anguilla</taxon>
    </lineage>
</organism>
<evidence type="ECO:0000313" key="2">
    <source>
        <dbReference type="EMBL" id="JAH08324.1"/>
    </source>
</evidence>
<protein>
    <submittedName>
        <fullName evidence="2">Uncharacterized protein</fullName>
    </submittedName>
</protein>
<reference evidence="2" key="2">
    <citation type="journal article" date="2015" name="Fish Shellfish Immunol.">
        <title>Early steps in the European eel (Anguilla anguilla)-Vibrio vulnificus interaction in the gills: Role of the RtxA13 toxin.</title>
        <authorList>
            <person name="Callol A."/>
            <person name="Pajuelo D."/>
            <person name="Ebbesson L."/>
            <person name="Teles M."/>
            <person name="MacKenzie S."/>
            <person name="Amaro C."/>
        </authorList>
    </citation>
    <scope>NUCLEOTIDE SEQUENCE</scope>
</reference>
<accession>A0A0E9PV15</accession>
<keyword evidence="1" id="KW-0472">Membrane</keyword>
<reference evidence="2" key="1">
    <citation type="submission" date="2014-11" db="EMBL/GenBank/DDBJ databases">
        <authorList>
            <person name="Amaro Gonzalez C."/>
        </authorList>
    </citation>
    <scope>NUCLEOTIDE SEQUENCE</scope>
</reference>
<evidence type="ECO:0000256" key="1">
    <source>
        <dbReference type="SAM" id="Phobius"/>
    </source>
</evidence>
<dbReference type="EMBL" id="GBXM01100253">
    <property type="protein sequence ID" value="JAH08324.1"/>
    <property type="molecule type" value="Transcribed_RNA"/>
</dbReference>
<sequence>MLYILCFKYCLDFMMISVVMIIFYLKCGQD</sequence>
<name>A0A0E9PV15_ANGAN</name>
<keyword evidence="1" id="KW-1133">Transmembrane helix</keyword>
<keyword evidence="1" id="KW-0812">Transmembrane</keyword>